<name>A0AAE4BWM1_VARPD</name>
<keyword evidence="2" id="KW-0238">DNA-binding</keyword>
<dbReference type="RefSeq" id="WP_309928182.1">
    <property type="nucleotide sequence ID" value="NZ_JAVDQZ010000004.1"/>
</dbReference>
<evidence type="ECO:0000256" key="1">
    <source>
        <dbReference type="ARBA" id="ARBA00022705"/>
    </source>
</evidence>
<dbReference type="EMBL" id="JAVDQZ010000004">
    <property type="protein sequence ID" value="MDR6427141.1"/>
    <property type="molecule type" value="Genomic_DNA"/>
</dbReference>
<dbReference type="InterPro" id="IPR012340">
    <property type="entry name" value="NA-bd_OB-fold"/>
</dbReference>
<proteinExistence type="predicted"/>
<evidence type="ECO:0000256" key="3">
    <source>
        <dbReference type="ARBA" id="ARBA00030596"/>
    </source>
</evidence>
<evidence type="ECO:0000256" key="2">
    <source>
        <dbReference type="ARBA" id="ARBA00023125"/>
    </source>
</evidence>
<evidence type="ECO:0000256" key="4">
    <source>
        <dbReference type="SAM" id="MobiDB-lite"/>
    </source>
</evidence>
<evidence type="ECO:0000313" key="5">
    <source>
        <dbReference type="EMBL" id="MDR6427141.1"/>
    </source>
</evidence>
<dbReference type="InterPro" id="IPR003512">
    <property type="entry name" value="Phage_M13_G5P_DNA-bd"/>
</dbReference>
<feature type="region of interest" description="Disordered" evidence="4">
    <location>
        <begin position="1"/>
        <end position="22"/>
    </location>
</feature>
<protein>
    <recommendedName>
        <fullName evidence="3">Single-stranded DNA-binding protein</fullName>
    </recommendedName>
</protein>
<comment type="caution">
    <text evidence="5">The sequence shown here is derived from an EMBL/GenBank/DDBJ whole genome shotgun (WGS) entry which is preliminary data.</text>
</comment>
<dbReference type="Proteomes" id="UP001184828">
    <property type="component" value="Unassembled WGS sequence"/>
</dbReference>
<dbReference type="AlphaFoldDB" id="A0AAE4BWM1"/>
<dbReference type="GO" id="GO:0006260">
    <property type="term" value="P:DNA replication"/>
    <property type="evidence" value="ECO:0007669"/>
    <property type="project" value="UniProtKB-KW"/>
</dbReference>
<feature type="compositionally biased region" description="Polar residues" evidence="4">
    <location>
        <begin position="1"/>
        <end position="12"/>
    </location>
</feature>
<dbReference type="Pfam" id="PF02303">
    <property type="entry name" value="Phage_DNA_bind"/>
    <property type="match status" value="1"/>
</dbReference>
<dbReference type="Gene3D" id="2.40.50.140">
    <property type="entry name" value="Nucleic acid-binding proteins"/>
    <property type="match status" value="1"/>
</dbReference>
<organism evidence="5 6">
    <name type="scientific">Variovorax paradoxus</name>
    <dbReference type="NCBI Taxonomy" id="34073"/>
    <lineage>
        <taxon>Bacteria</taxon>
        <taxon>Pseudomonadati</taxon>
        <taxon>Pseudomonadota</taxon>
        <taxon>Betaproteobacteria</taxon>
        <taxon>Burkholderiales</taxon>
        <taxon>Comamonadaceae</taxon>
        <taxon>Variovorax</taxon>
    </lineage>
</organism>
<gene>
    <name evidence="5" type="ORF">J2738_003279</name>
</gene>
<accession>A0AAE4BWM1</accession>
<evidence type="ECO:0000313" key="6">
    <source>
        <dbReference type="Proteomes" id="UP001184828"/>
    </source>
</evidence>
<sequence length="103" mass="11222">MIKVSVTSTSVRRMQGNAKATGKPYDMSFQDVWMFLSDREGNPDPHPTKVEISLPKDKDGAALFYAPGEYLLHPSSIYVDSKGKLSVAPRLARAVAPAPKSNS</sequence>
<reference evidence="5" key="1">
    <citation type="submission" date="2023-07" db="EMBL/GenBank/DDBJ databases">
        <title>Sorghum-associated microbial communities from plants grown in Nebraska, USA.</title>
        <authorList>
            <person name="Schachtman D."/>
        </authorList>
    </citation>
    <scope>NUCLEOTIDE SEQUENCE</scope>
    <source>
        <strain evidence="5">DS2114</strain>
    </source>
</reference>
<dbReference type="GO" id="GO:0003697">
    <property type="term" value="F:single-stranded DNA binding"/>
    <property type="evidence" value="ECO:0007669"/>
    <property type="project" value="InterPro"/>
</dbReference>
<keyword evidence="1" id="KW-0235">DNA replication</keyword>